<keyword evidence="15" id="KW-0472">Membrane</keyword>
<evidence type="ECO:0000256" key="19">
    <source>
        <dbReference type="PIRNR" id="PIRNR000559"/>
    </source>
</evidence>
<evidence type="ECO:0000256" key="5">
    <source>
        <dbReference type="ARBA" id="ARBA00012428"/>
    </source>
</evidence>
<dbReference type="PROSITE" id="PS51285">
    <property type="entry name" value="AGC_KINASE_CTER"/>
    <property type="match status" value="1"/>
</dbReference>
<keyword evidence="6" id="KW-0963">Cytoplasm</keyword>
<organism evidence="26 27">
    <name type="scientific">Dermatophagoides pteronyssinus</name>
    <name type="common">European house dust mite</name>
    <dbReference type="NCBI Taxonomy" id="6956"/>
    <lineage>
        <taxon>Eukaryota</taxon>
        <taxon>Metazoa</taxon>
        <taxon>Ecdysozoa</taxon>
        <taxon>Arthropoda</taxon>
        <taxon>Chelicerata</taxon>
        <taxon>Arachnida</taxon>
        <taxon>Acari</taxon>
        <taxon>Acariformes</taxon>
        <taxon>Sarcoptiformes</taxon>
        <taxon>Astigmata</taxon>
        <taxon>Psoroptidia</taxon>
        <taxon>Analgoidea</taxon>
        <taxon>Pyroglyphidae</taxon>
        <taxon>Dermatophagoidinae</taxon>
        <taxon>Dermatophagoides</taxon>
    </lineage>
</organism>
<dbReference type="InterPro" id="IPR018488">
    <property type="entry name" value="cNMP-bd_CS"/>
</dbReference>
<feature type="domain" description="Cyclic nucleotide-binding" evidence="24">
    <location>
        <begin position="129"/>
        <end position="228"/>
    </location>
</feature>
<sequence length="808" mass="91249">MIFDVLKRTIVGQALDAAKINELLNVLECYQFSSGDVVVAQGSVGSRFFIIQQGEFVVLVNDQCAAYLHEGQGFGEIALMYGVARTATVKCSVDGLTWAIDGAKYRSLVENQSKQTFERNMKFIDCVEIFKSLTKQQKGLICNAFIPAQFHKKDIIVKQGEPGDVLYVIISGVAEVWVDNRLVRQLSKNDYFGERALLYSEPRSATIIASTSVECVSVSRSMLEKVVGDLESLLFVNSIRQTMRGCNVFRGLTDTQINNIAKACKIKSLPAEYVLIGDQSRKTNIRYVILLEGYALVTLDGKKIRRLSRGEGFGEEYVLRSMSLFIHRIDTLTPCKIAIFTYENIFDMLDTTDISTTLVTNKKMNVILKMYIFRYLSSQQLDLLLANFEERVYRKGDIIFREGEFGSSFYIISEGELSVVKNGTRLRTLTKNDYFGERALLYEEPRSASIECLSDKAVLWVVTKSVFLSVVEGALLQHLEERIQLQDTSVTFEDLTFLGVIGSGAFGTVKKVKHKRTGTRFALKCVLRSAIIKYKQTKNIVLEHQIMAENDHPFILKLVKTFKDRKYIYFLLELCTGGDLYETLRTLGLLNRKQAQFYLASIIVAIEYLHERSVVFRDLKPENVLLDYQGYAKLIDFGCAKRIELRTNSIIGTPHYIAPEVITGKGYGTSCDIWAFGVILFEFMGGPLPFGADVEDQLQVYREILEAPLIFPDTITDEDAKNLIKKFLCRVPEVRIGCNLKGYADIKDHAFFSDFSWDSLLSRALDPPFVPKSEIYAESGQHLDLAHEDDEDAATELDAGQEAWDAGF</sequence>
<dbReference type="InterPro" id="IPR035014">
    <property type="entry name" value="STKc_cGK"/>
</dbReference>
<evidence type="ECO:0000256" key="2">
    <source>
        <dbReference type="ARBA" id="ARBA00004308"/>
    </source>
</evidence>
<evidence type="ECO:0000256" key="9">
    <source>
        <dbReference type="ARBA" id="ARBA00022679"/>
    </source>
</evidence>
<dbReference type="InterPro" id="IPR002374">
    <property type="entry name" value="cGMP_dep_kinase"/>
</dbReference>
<dbReference type="PROSITE" id="PS50011">
    <property type="entry name" value="PROTEIN_KINASE_DOM"/>
    <property type="match status" value="1"/>
</dbReference>
<dbReference type="GO" id="GO:0004691">
    <property type="term" value="F:cAMP-dependent protein kinase activity"/>
    <property type="evidence" value="ECO:0007669"/>
    <property type="project" value="TreeGrafter"/>
</dbReference>
<dbReference type="RefSeq" id="XP_027200362.1">
    <property type="nucleotide sequence ID" value="XM_027344561.1"/>
</dbReference>
<keyword evidence="7 19" id="KW-0723">Serine/threonine-protein kinase</keyword>
<dbReference type="Pfam" id="PF00069">
    <property type="entry name" value="Pkinase"/>
    <property type="match status" value="1"/>
</dbReference>
<dbReference type="EC" id="2.7.11.12" evidence="5 19"/>
<keyword evidence="26" id="KW-1185">Reference proteome</keyword>
<evidence type="ECO:0000256" key="18">
    <source>
        <dbReference type="ARBA" id="ARBA00047462"/>
    </source>
</evidence>
<evidence type="ECO:0000256" key="4">
    <source>
        <dbReference type="ARBA" id="ARBA00006352"/>
    </source>
</evidence>
<evidence type="ECO:0000256" key="7">
    <source>
        <dbReference type="ARBA" id="ARBA00022527"/>
    </source>
</evidence>
<dbReference type="CDD" id="cd05572">
    <property type="entry name" value="STKc_cGK"/>
    <property type="match status" value="1"/>
</dbReference>
<feature type="domain" description="Cyclic nucleotide-binding" evidence="24">
    <location>
        <begin position="372"/>
        <end position="471"/>
    </location>
</feature>
<feature type="domain" description="Cyclic nucleotide-binding" evidence="24">
    <location>
        <begin position="11"/>
        <end position="109"/>
    </location>
</feature>
<dbReference type="GO" id="GO:0005524">
    <property type="term" value="F:ATP binding"/>
    <property type="evidence" value="ECO:0007669"/>
    <property type="project" value="UniProtKB-UniRule"/>
</dbReference>
<name>A0A6P6Y4F3_DERPT</name>
<gene>
    <name evidence="27" type="primary">LOC113794439</name>
</gene>
<dbReference type="FunFam" id="3.30.200.20:FF:000042">
    <property type="entry name" value="Aurora kinase A"/>
    <property type="match status" value="1"/>
</dbReference>
<evidence type="ECO:0000256" key="13">
    <source>
        <dbReference type="ARBA" id="ARBA00022840"/>
    </source>
</evidence>
<dbReference type="InterPro" id="IPR017441">
    <property type="entry name" value="Protein_kinase_ATP_BS"/>
</dbReference>
<dbReference type="PRINTS" id="PR00103">
    <property type="entry name" value="CAMPKINASE"/>
</dbReference>
<dbReference type="Gene3D" id="3.30.200.20">
    <property type="entry name" value="Phosphorylase Kinase, domain 1"/>
    <property type="match status" value="1"/>
</dbReference>
<evidence type="ECO:0000313" key="27">
    <source>
        <dbReference type="RefSeq" id="XP_027200362.1"/>
    </source>
</evidence>
<evidence type="ECO:0000256" key="16">
    <source>
        <dbReference type="ARBA" id="ARBA00024113"/>
    </source>
</evidence>
<reference evidence="27" key="1">
    <citation type="submission" date="2025-08" db="UniProtKB">
        <authorList>
            <consortium name="RefSeq"/>
        </authorList>
    </citation>
    <scope>IDENTIFICATION</scope>
    <source>
        <strain evidence="27">Airmid</strain>
    </source>
</reference>
<evidence type="ECO:0000256" key="6">
    <source>
        <dbReference type="ARBA" id="ARBA00022490"/>
    </source>
</evidence>
<evidence type="ECO:0000259" key="25">
    <source>
        <dbReference type="PROSITE" id="PS51285"/>
    </source>
</evidence>
<evidence type="ECO:0000313" key="26">
    <source>
        <dbReference type="Proteomes" id="UP000515146"/>
    </source>
</evidence>
<keyword evidence="19" id="KW-0140">cGMP</keyword>
<keyword evidence="12 19" id="KW-0418">Kinase</keyword>
<feature type="domain" description="Cyclic nucleotide-binding" evidence="24">
    <location>
        <begin position="248"/>
        <end position="319"/>
    </location>
</feature>
<comment type="catalytic activity">
    <reaction evidence="17 19">
        <text>L-threonyl-[protein] + ATP = O-phospho-L-threonyl-[protein] + ADP + H(+)</text>
        <dbReference type="Rhea" id="RHEA:46608"/>
        <dbReference type="Rhea" id="RHEA-COMP:11060"/>
        <dbReference type="Rhea" id="RHEA-COMP:11605"/>
        <dbReference type="ChEBI" id="CHEBI:15378"/>
        <dbReference type="ChEBI" id="CHEBI:30013"/>
        <dbReference type="ChEBI" id="CHEBI:30616"/>
        <dbReference type="ChEBI" id="CHEBI:61977"/>
        <dbReference type="ChEBI" id="CHEBI:456216"/>
        <dbReference type="EC" id="2.7.11.12"/>
    </reaction>
</comment>
<evidence type="ECO:0000256" key="22">
    <source>
        <dbReference type="PROSITE-ProRule" id="PRU10141"/>
    </source>
</evidence>
<keyword evidence="10" id="KW-0479">Metal-binding</keyword>
<dbReference type="GO" id="GO:0005737">
    <property type="term" value="C:cytoplasm"/>
    <property type="evidence" value="ECO:0007669"/>
    <property type="project" value="UniProtKB-SubCell"/>
</dbReference>
<feature type="binding site" evidence="22">
    <location>
        <position position="533"/>
    </location>
    <ligand>
        <name>ATP</name>
        <dbReference type="ChEBI" id="CHEBI:30616"/>
    </ligand>
</feature>
<dbReference type="InterPro" id="IPR018490">
    <property type="entry name" value="cNMP-bd_dom_sf"/>
</dbReference>
<dbReference type="PROSITE" id="PS00889">
    <property type="entry name" value="CNMP_BINDING_2"/>
    <property type="match status" value="2"/>
</dbReference>
<keyword evidence="14" id="KW-0460">Magnesium</keyword>
<feature type="binding site" evidence="21">
    <location>
        <position position="524"/>
    </location>
    <ligand>
        <name>ATP</name>
        <dbReference type="ChEBI" id="CHEBI:30616"/>
    </ligand>
</feature>
<comment type="similarity">
    <text evidence="4 19">Belongs to the protein kinase superfamily. AGC Ser/Thr protein kinase family. cGMP subfamily.</text>
</comment>
<evidence type="ECO:0000256" key="20">
    <source>
        <dbReference type="PIRSR" id="PIRSR000559-1"/>
    </source>
</evidence>
<dbReference type="GO" id="GO:0004692">
    <property type="term" value="F:cGMP-dependent protein kinase activity"/>
    <property type="evidence" value="ECO:0007669"/>
    <property type="project" value="UniProtKB-EC"/>
</dbReference>
<dbReference type="GO" id="GO:0046872">
    <property type="term" value="F:metal ion binding"/>
    <property type="evidence" value="ECO:0007669"/>
    <property type="project" value="UniProtKB-KW"/>
</dbReference>
<dbReference type="Gene3D" id="2.60.120.10">
    <property type="entry name" value="Jelly Rolls"/>
    <property type="match status" value="4"/>
</dbReference>
<feature type="domain" description="Protein kinase" evidence="23">
    <location>
        <begin position="495"/>
        <end position="752"/>
    </location>
</feature>
<dbReference type="OrthoDB" id="100546at2759"/>
<evidence type="ECO:0000256" key="14">
    <source>
        <dbReference type="ARBA" id="ARBA00022842"/>
    </source>
</evidence>
<dbReference type="Pfam" id="PF00027">
    <property type="entry name" value="cNMP_binding"/>
    <property type="match status" value="3"/>
</dbReference>
<dbReference type="SUPFAM" id="SSF56112">
    <property type="entry name" value="Protein kinase-like (PK-like)"/>
    <property type="match status" value="1"/>
</dbReference>
<evidence type="ECO:0000259" key="24">
    <source>
        <dbReference type="PROSITE" id="PS50042"/>
    </source>
</evidence>
<dbReference type="InterPro" id="IPR000595">
    <property type="entry name" value="cNMP-bd_dom"/>
</dbReference>
<dbReference type="InParanoid" id="A0A6P6Y4F3"/>
<evidence type="ECO:0000256" key="11">
    <source>
        <dbReference type="ARBA" id="ARBA00022741"/>
    </source>
</evidence>
<dbReference type="PROSITE" id="PS00107">
    <property type="entry name" value="PROTEIN_KINASE_ATP"/>
    <property type="match status" value="1"/>
</dbReference>
<keyword evidence="11 19" id="KW-0547">Nucleotide-binding</keyword>
<keyword evidence="19" id="KW-0142">cGMP-binding</keyword>
<dbReference type="Gene3D" id="1.10.510.10">
    <property type="entry name" value="Transferase(Phosphotransferase) domain 1"/>
    <property type="match status" value="1"/>
</dbReference>
<dbReference type="Proteomes" id="UP000515146">
    <property type="component" value="Unplaced"/>
</dbReference>
<dbReference type="GO" id="GO:0030553">
    <property type="term" value="F:cGMP binding"/>
    <property type="evidence" value="ECO:0007669"/>
    <property type="project" value="UniProtKB-KW"/>
</dbReference>
<evidence type="ECO:0000256" key="17">
    <source>
        <dbReference type="ARBA" id="ARBA00047298"/>
    </source>
</evidence>
<evidence type="ECO:0000256" key="10">
    <source>
        <dbReference type="ARBA" id="ARBA00022723"/>
    </source>
</evidence>
<dbReference type="GO" id="GO:0012505">
    <property type="term" value="C:endomembrane system"/>
    <property type="evidence" value="ECO:0007669"/>
    <property type="project" value="UniProtKB-SubCell"/>
</dbReference>
<dbReference type="CDD" id="cd00038">
    <property type="entry name" value="CAP_ED"/>
    <property type="match status" value="3"/>
</dbReference>
<keyword evidence="9 19" id="KW-0808">Transferase</keyword>
<evidence type="ECO:0000256" key="1">
    <source>
        <dbReference type="ARBA" id="ARBA00001946"/>
    </source>
</evidence>
<dbReference type="InterPro" id="IPR011009">
    <property type="entry name" value="Kinase-like_dom_sf"/>
</dbReference>
<keyword evidence="8" id="KW-0597">Phosphoprotein</keyword>
<comment type="subcellular location">
    <subcellularLocation>
        <location evidence="3">Cytoplasm</location>
    </subcellularLocation>
    <subcellularLocation>
        <location evidence="2">Endomembrane system</location>
    </subcellularLocation>
</comment>
<comment type="catalytic activity">
    <reaction evidence="18">
        <text>L-seryl-[protein] + ATP = O-phospho-L-seryl-[protein] + ADP + H(+)</text>
        <dbReference type="Rhea" id="RHEA:17989"/>
        <dbReference type="Rhea" id="RHEA-COMP:9863"/>
        <dbReference type="Rhea" id="RHEA-COMP:11604"/>
        <dbReference type="ChEBI" id="CHEBI:15378"/>
        <dbReference type="ChEBI" id="CHEBI:29999"/>
        <dbReference type="ChEBI" id="CHEBI:30616"/>
        <dbReference type="ChEBI" id="CHEBI:83421"/>
        <dbReference type="ChEBI" id="CHEBI:456216"/>
        <dbReference type="EC" id="2.7.11.12"/>
    </reaction>
</comment>
<feature type="active site" description="Proton acceptor" evidence="20">
    <location>
        <position position="618"/>
    </location>
</feature>
<dbReference type="SUPFAM" id="SSF51206">
    <property type="entry name" value="cAMP-binding domain-like"/>
    <property type="match status" value="4"/>
</dbReference>
<dbReference type="InterPro" id="IPR014710">
    <property type="entry name" value="RmlC-like_jellyroll"/>
</dbReference>
<evidence type="ECO:0000256" key="21">
    <source>
        <dbReference type="PIRSR" id="PIRSR000559-2"/>
    </source>
</evidence>
<dbReference type="PROSITE" id="PS00888">
    <property type="entry name" value="CNMP_BINDING_1"/>
    <property type="match status" value="1"/>
</dbReference>
<dbReference type="PANTHER" id="PTHR24353:SF37">
    <property type="entry name" value="CAMP-DEPENDENT PROTEIN KINASE CATALYTIC SUBUNIT PRKX"/>
    <property type="match status" value="1"/>
</dbReference>
<dbReference type="SMART" id="SM00220">
    <property type="entry name" value="S_TKc"/>
    <property type="match status" value="1"/>
</dbReference>
<dbReference type="PIRSF" id="PIRSF000559">
    <property type="entry name" value="cGMP-dep_kinase"/>
    <property type="match status" value="1"/>
</dbReference>
<dbReference type="PANTHER" id="PTHR24353">
    <property type="entry name" value="CYCLIC NUCLEOTIDE-DEPENDENT PROTEIN KINASE"/>
    <property type="match status" value="1"/>
</dbReference>
<comment type="cofactor">
    <cofactor evidence="1">
        <name>Mg(2+)</name>
        <dbReference type="ChEBI" id="CHEBI:18420"/>
    </cofactor>
</comment>
<evidence type="ECO:0000256" key="15">
    <source>
        <dbReference type="ARBA" id="ARBA00023136"/>
    </source>
</evidence>
<dbReference type="GO" id="GO:0005952">
    <property type="term" value="C:cAMP-dependent protein kinase complex"/>
    <property type="evidence" value="ECO:0007669"/>
    <property type="project" value="TreeGrafter"/>
</dbReference>
<feature type="domain" description="AGC-kinase C-terminal" evidence="25">
    <location>
        <begin position="753"/>
        <end position="808"/>
    </location>
</feature>
<protein>
    <recommendedName>
        <fullName evidence="16 19">cGMP-dependent protein kinase</fullName>
        <ecNumber evidence="5 19">2.7.11.12</ecNumber>
    </recommendedName>
</protein>
<accession>A0A6P6Y4F3</accession>
<evidence type="ECO:0000256" key="3">
    <source>
        <dbReference type="ARBA" id="ARBA00004496"/>
    </source>
</evidence>
<dbReference type="KEGG" id="dpte:113794439"/>
<evidence type="ECO:0000256" key="8">
    <source>
        <dbReference type="ARBA" id="ARBA00022553"/>
    </source>
</evidence>
<evidence type="ECO:0000259" key="23">
    <source>
        <dbReference type="PROSITE" id="PS50011"/>
    </source>
</evidence>
<keyword evidence="13 19" id="KW-0067">ATP-binding</keyword>
<dbReference type="InterPro" id="IPR000719">
    <property type="entry name" value="Prot_kinase_dom"/>
</dbReference>
<dbReference type="SMART" id="SM00100">
    <property type="entry name" value="cNMP"/>
    <property type="match status" value="3"/>
</dbReference>
<dbReference type="PROSITE" id="PS50042">
    <property type="entry name" value="CNMP_BINDING_3"/>
    <property type="match status" value="4"/>
</dbReference>
<dbReference type="FunFam" id="1.10.510.10:FF:000048">
    <property type="entry name" value="Protein kinase C"/>
    <property type="match status" value="1"/>
</dbReference>
<dbReference type="AlphaFoldDB" id="A0A6P6Y4F3"/>
<proteinExistence type="inferred from homology"/>
<dbReference type="InterPro" id="IPR000961">
    <property type="entry name" value="AGC-kinase_C"/>
</dbReference>
<evidence type="ECO:0000256" key="12">
    <source>
        <dbReference type="ARBA" id="ARBA00022777"/>
    </source>
</evidence>